<evidence type="ECO:0000313" key="1">
    <source>
        <dbReference type="EMBL" id="QBZ71741.1"/>
    </source>
</evidence>
<evidence type="ECO:0000313" key="2">
    <source>
        <dbReference type="Proteomes" id="UP000503152"/>
    </source>
</evidence>
<sequence length="177" mass="19878">MPKTMQVTAEMIRNVAIEQLLQIDAKSLEAEAATALRDRLLIEWEASKKTLETAKEKELILRAAAVATMHDPSKSGSTENVELGNGYKAKMKVPVNYGFVKTADNKVDKKRIEKALQRIEKFGEAGELVAERLIDWKPSLSLTEYKQLPDNWRKIIDDVVVTSEGTPTLEIVEPKNK</sequence>
<dbReference type="GeneID" id="77608983"/>
<dbReference type="Pfam" id="PF23791">
    <property type="entry name" value="DUF7173"/>
    <property type="match status" value="1"/>
</dbReference>
<dbReference type="KEGG" id="vg:77608983"/>
<name>A0A6G5QAK7_9CAUD</name>
<proteinExistence type="predicted"/>
<dbReference type="EMBL" id="MK574078">
    <property type="protein sequence ID" value="QBZ71741.1"/>
    <property type="molecule type" value="Genomic_DNA"/>
</dbReference>
<organism evidence="1 2">
    <name type="scientific">Pseudomonas phage KP1</name>
    <dbReference type="NCBI Taxonomy" id="2562463"/>
    <lineage>
        <taxon>Viruses</taxon>
        <taxon>Duplodnaviria</taxon>
        <taxon>Heunggongvirae</taxon>
        <taxon>Uroviricota</taxon>
        <taxon>Caudoviricetes</taxon>
        <taxon>Jondennisvirinae</taxon>
        <taxon>Kipunavirus</taxon>
        <taxon>Kipunavirus KP1</taxon>
    </lineage>
</organism>
<reference evidence="1 2" key="1">
    <citation type="submission" date="2019-02" db="EMBL/GenBank/DDBJ databases">
        <title>Novel Pseudomonas phage from tap water.</title>
        <authorList>
            <person name="Petrzik K."/>
            <person name="Koloniuk I."/>
            <person name="Lukavsky J."/>
        </authorList>
    </citation>
    <scope>NUCLEOTIDE SEQUENCE [LARGE SCALE GENOMIC DNA]</scope>
</reference>
<protein>
    <submittedName>
        <fullName evidence="1">Uncharacterized protein</fullName>
    </submittedName>
</protein>
<dbReference type="RefSeq" id="YP_010597329.1">
    <property type="nucleotide sequence ID" value="NC_069740.1"/>
</dbReference>
<keyword evidence="2" id="KW-1185">Reference proteome</keyword>
<dbReference type="Proteomes" id="UP000503152">
    <property type="component" value="Segment"/>
</dbReference>
<dbReference type="InterPro" id="IPR055597">
    <property type="entry name" value="DUF7173"/>
</dbReference>
<accession>A0A6G5QAK7</accession>